<keyword evidence="14" id="KW-0413">Isomerase</keyword>
<dbReference type="PANTHER" id="PTHR12782:SF5">
    <property type="entry name" value="PROSTAGLANDIN E SYNTHASE 2"/>
    <property type="match status" value="1"/>
</dbReference>
<dbReference type="InterPro" id="IPR040079">
    <property type="entry name" value="Glutathione_S-Trfase"/>
</dbReference>
<dbReference type="GO" id="GO:0001516">
    <property type="term" value="P:prostaglandin biosynthetic process"/>
    <property type="evidence" value="ECO:0007669"/>
    <property type="project" value="UniProtKB-KW"/>
</dbReference>
<dbReference type="InterPro" id="IPR036249">
    <property type="entry name" value="Thioredoxin-like_sf"/>
</dbReference>
<evidence type="ECO:0000313" key="21">
    <source>
        <dbReference type="EMBL" id="KAK2719328.1"/>
    </source>
</evidence>
<evidence type="ECO:0000256" key="11">
    <source>
        <dbReference type="ARBA" id="ARBA00023098"/>
    </source>
</evidence>
<dbReference type="InterPro" id="IPR034335">
    <property type="entry name" value="PGES2_C"/>
</dbReference>
<keyword evidence="6" id="KW-0444">Lipid biosynthesis</keyword>
<name>A0AA88I1M1_ARTSF</name>
<dbReference type="Gene3D" id="1.20.1050.10">
    <property type="match status" value="1"/>
</dbReference>
<evidence type="ECO:0000313" key="22">
    <source>
        <dbReference type="Proteomes" id="UP001187531"/>
    </source>
</evidence>
<accession>A0AA88I1M1</accession>
<keyword evidence="12 19" id="KW-0472">Membrane</keyword>
<evidence type="ECO:0000256" key="13">
    <source>
        <dbReference type="ARBA" id="ARBA00023160"/>
    </source>
</evidence>
<evidence type="ECO:0000256" key="3">
    <source>
        <dbReference type="ARBA" id="ARBA00012203"/>
    </source>
</evidence>
<dbReference type="Pfam" id="PF13417">
    <property type="entry name" value="GST_N_3"/>
    <property type="match status" value="1"/>
</dbReference>
<dbReference type="InterPro" id="IPR011767">
    <property type="entry name" value="GLR_AS"/>
</dbReference>
<keyword evidence="11" id="KW-0443">Lipid metabolism</keyword>
<dbReference type="Proteomes" id="UP001187531">
    <property type="component" value="Unassembled WGS sequence"/>
</dbReference>
<sequence>MVSASITRNFISVLNSASLSCNKQKLVVYSGLRKQSNTWFDQKAYSTKDGDQKKSSPLKIGFATLLGGTVIGGFFAYNEIQKKNKIKVANPGSGLQSLFVDEPPKDKVARKICSPIDKTGLKLVLYQYQPCPFCTKVRAFLDYYGFAYEVVEVNPVMRTEVKWSNYKKVPIVIAKVADGYQQLVDSSLIISVLQSLLYDKNMKLEDLLKFYPMVEFVEDGTKNTEIMNKYFLMLQDSLPKGKTKEDIVEERKWRRWADSTLVHQLSPNVYRTWEEALQAFKYFSMAGDWENIFPDWQRQIVIYVGALAMYFVGKRLKKRHNLRDDVRQSLYEEVNIWLKALQKKGTPFMGGNAPDLGDLAVYGCLNSIEGCKAFQDLLVNTKIRHWYENMRNAIGHRQGQALLAEY</sequence>
<feature type="transmembrane region" description="Helical" evidence="19">
    <location>
        <begin position="58"/>
        <end position="77"/>
    </location>
</feature>
<dbReference type="InterPro" id="IPR034334">
    <property type="entry name" value="PGES2"/>
</dbReference>
<keyword evidence="22" id="KW-1185">Reference proteome</keyword>
<comment type="similarity">
    <text evidence="2">Belongs to the GST superfamily.</text>
</comment>
<dbReference type="SFLD" id="SFLDG01203">
    <property type="entry name" value="Prostaglandin_E_synthase_like1"/>
    <property type="match status" value="1"/>
</dbReference>
<organism evidence="21 22">
    <name type="scientific">Artemia franciscana</name>
    <name type="common">Brine shrimp</name>
    <name type="synonym">Artemia sanfranciscana</name>
    <dbReference type="NCBI Taxonomy" id="6661"/>
    <lineage>
        <taxon>Eukaryota</taxon>
        <taxon>Metazoa</taxon>
        <taxon>Ecdysozoa</taxon>
        <taxon>Arthropoda</taxon>
        <taxon>Crustacea</taxon>
        <taxon>Branchiopoda</taxon>
        <taxon>Anostraca</taxon>
        <taxon>Artemiidae</taxon>
        <taxon>Artemia</taxon>
    </lineage>
</organism>
<keyword evidence="9" id="KW-0276">Fatty acid metabolism</keyword>
<dbReference type="GO" id="GO:0050220">
    <property type="term" value="F:prostaglandin-E synthase activity"/>
    <property type="evidence" value="ECO:0007669"/>
    <property type="project" value="UniProtKB-EC"/>
</dbReference>
<keyword evidence="7" id="KW-0643">Prostaglandin biosynthesis</keyword>
<dbReference type="Gene3D" id="3.40.30.10">
    <property type="entry name" value="Glutaredoxin"/>
    <property type="match status" value="1"/>
</dbReference>
<comment type="catalytic activity">
    <reaction evidence="16">
        <text>prostaglandin H2 = prostaglandin E2</text>
        <dbReference type="Rhea" id="RHEA:12893"/>
        <dbReference type="ChEBI" id="CHEBI:57405"/>
        <dbReference type="ChEBI" id="CHEBI:606564"/>
        <dbReference type="EC" id="5.3.99.3"/>
    </reaction>
    <physiologicalReaction direction="left-to-right" evidence="16">
        <dbReference type="Rhea" id="RHEA:12894"/>
    </physiologicalReaction>
</comment>
<keyword evidence="13" id="KW-0275">Fatty acid biosynthesis</keyword>
<evidence type="ECO:0000256" key="4">
    <source>
        <dbReference type="ARBA" id="ARBA00019474"/>
    </source>
</evidence>
<dbReference type="InterPro" id="IPR004045">
    <property type="entry name" value="Glutathione_S-Trfase_N"/>
</dbReference>
<evidence type="ECO:0000256" key="7">
    <source>
        <dbReference type="ARBA" id="ARBA00022585"/>
    </source>
</evidence>
<dbReference type="SFLD" id="SFLDG01182">
    <property type="entry name" value="Prostaglandin_E_synthase_like"/>
    <property type="match status" value="1"/>
</dbReference>
<dbReference type="SFLD" id="SFLDS00019">
    <property type="entry name" value="Glutathione_Transferase_(cytos"/>
    <property type="match status" value="1"/>
</dbReference>
<evidence type="ECO:0000256" key="12">
    <source>
        <dbReference type="ARBA" id="ARBA00023136"/>
    </source>
</evidence>
<evidence type="ECO:0000256" key="15">
    <source>
        <dbReference type="ARBA" id="ARBA00023930"/>
    </source>
</evidence>
<dbReference type="SUPFAM" id="SSF52833">
    <property type="entry name" value="Thioredoxin-like"/>
    <property type="match status" value="1"/>
</dbReference>
<comment type="catalytic activity">
    <reaction evidence="15">
        <text>prostaglandin H2 = (12S)-hydroxy-(5Z,8E,10E)-heptadecatrienoate + malonaldehyde</text>
        <dbReference type="Rhea" id="RHEA:48644"/>
        <dbReference type="ChEBI" id="CHEBI:57405"/>
        <dbReference type="ChEBI" id="CHEBI:90694"/>
        <dbReference type="ChEBI" id="CHEBI:566274"/>
    </reaction>
    <physiologicalReaction direction="left-to-right" evidence="15">
        <dbReference type="Rhea" id="RHEA:48645"/>
    </physiologicalReaction>
</comment>
<evidence type="ECO:0000256" key="6">
    <source>
        <dbReference type="ARBA" id="ARBA00022516"/>
    </source>
</evidence>
<keyword evidence="5" id="KW-0644">Prostaglandin metabolism</keyword>
<dbReference type="EMBL" id="JAVRJZ010000008">
    <property type="protein sequence ID" value="KAK2719328.1"/>
    <property type="molecule type" value="Genomic_DNA"/>
</dbReference>
<dbReference type="GO" id="GO:0005739">
    <property type="term" value="C:mitochondrion"/>
    <property type="evidence" value="ECO:0007669"/>
    <property type="project" value="TreeGrafter"/>
</dbReference>
<evidence type="ECO:0000256" key="17">
    <source>
        <dbReference type="ARBA" id="ARBA00031041"/>
    </source>
</evidence>
<protein>
    <recommendedName>
        <fullName evidence="4">Prostaglandin E synthase 2</fullName>
        <ecNumber evidence="3">5.3.99.3</ecNumber>
    </recommendedName>
    <alternativeName>
        <fullName evidence="17">Microsomal prostaglandin E synthase 2</fullName>
    </alternativeName>
</protein>
<dbReference type="CDD" id="cd03197">
    <property type="entry name" value="GST_C_mPGES2"/>
    <property type="match status" value="1"/>
</dbReference>
<dbReference type="PANTHER" id="PTHR12782">
    <property type="entry name" value="MICROSOMAL PROSTAGLANDIN E SYNTHASE-2"/>
    <property type="match status" value="1"/>
</dbReference>
<dbReference type="PROSITE" id="PS51354">
    <property type="entry name" value="GLUTAREDOXIN_2"/>
    <property type="match status" value="1"/>
</dbReference>
<evidence type="ECO:0000256" key="1">
    <source>
        <dbReference type="ARBA" id="ARBA00004702"/>
    </source>
</evidence>
<evidence type="ECO:0000256" key="2">
    <source>
        <dbReference type="ARBA" id="ARBA00007409"/>
    </source>
</evidence>
<feature type="domain" description="GST N-terminal" evidence="20">
    <location>
        <begin position="125"/>
        <end position="195"/>
    </location>
</feature>
<evidence type="ECO:0000256" key="16">
    <source>
        <dbReference type="ARBA" id="ARBA00023931"/>
    </source>
</evidence>
<evidence type="ECO:0000256" key="10">
    <source>
        <dbReference type="ARBA" id="ARBA00022989"/>
    </source>
</evidence>
<dbReference type="GO" id="GO:0012505">
    <property type="term" value="C:endomembrane system"/>
    <property type="evidence" value="ECO:0007669"/>
    <property type="project" value="UniProtKB-SubCell"/>
</dbReference>
<proteinExistence type="inferred from homology"/>
<evidence type="ECO:0000256" key="5">
    <source>
        <dbReference type="ARBA" id="ARBA00022501"/>
    </source>
</evidence>
<comment type="pathway">
    <text evidence="1">Lipid metabolism; prostaglandin biosynthesis.</text>
</comment>
<comment type="subcellular location">
    <subcellularLocation>
        <location evidence="18">Endomembrane system</location>
        <topology evidence="18">Single-pass membrane protein</topology>
    </subcellularLocation>
</comment>
<gene>
    <name evidence="21" type="ORF">QYM36_004968</name>
</gene>
<dbReference type="AlphaFoldDB" id="A0AA88I1M1"/>
<dbReference type="EC" id="5.3.99.3" evidence="3"/>
<dbReference type="InterPro" id="IPR036282">
    <property type="entry name" value="Glutathione-S-Trfase_C_sf"/>
</dbReference>
<reference evidence="21" key="1">
    <citation type="submission" date="2023-07" db="EMBL/GenBank/DDBJ databases">
        <title>Chromosome-level genome assembly of Artemia franciscana.</title>
        <authorList>
            <person name="Jo E."/>
        </authorList>
    </citation>
    <scope>NUCLEOTIDE SEQUENCE</scope>
    <source>
        <tissue evidence="21">Whole body</tissue>
    </source>
</reference>
<dbReference type="PROSITE" id="PS00195">
    <property type="entry name" value="GLUTAREDOXIN_1"/>
    <property type="match status" value="1"/>
</dbReference>
<dbReference type="SUPFAM" id="SSF47616">
    <property type="entry name" value="GST C-terminal domain-like"/>
    <property type="match status" value="1"/>
</dbReference>
<evidence type="ECO:0000256" key="8">
    <source>
        <dbReference type="ARBA" id="ARBA00022692"/>
    </source>
</evidence>
<evidence type="ECO:0000256" key="19">
    <source>
        <dbReference type="SAM" id="Phobius"/>
    </source>
</evidence>
<evidence type="ECO:0000259" key="20">
    <source>
        <dbReference type="Pfam" id="PF13417"/>
    </source>
</evidence>
<dbReference type="Gene3D" id="6.20.200.30">
    <property type="match status" value="1"/>
</dbReference>
<keyword evidence="10 19" id="KW-1133">Transmembrane helix</keyword>
<evidence type="ECO:0000256" key="18">
    <source>
        <dbReference type="ARBA" id="ARBA00037847"/>
    </source>
</evidence>
<evidence type="ECO:0000256" key="9">
    <source>
        <dbReference type="ARBA" id="ARBA00022832"/>
    </source>
</evidence>
<keyword evidence="8 19" id="KW-0812">Transmembrane</keyword>
<evidence type="ECO:0000256" key="14">
    <source>
        <dbReference type="ARBA" id="ARBA00023235"/>
    </source>
</evidence>
<comment type="caution">
    <text evidence="21">The sequence shown here is derived from an EMBL/GenBank/DDBJ whole genome shotgun (WGS) entry which is preliminary data.</text>
</comment>